<feature type="transmembrane region" description="Helical" evidence="2">
    <location>
        <begin position="32"/>
        <end position="55"/>
    </location>
</feature>
<dbReference type="Proteomes" id="UP001059859">
    <property type="component" value="Chromosome"/>
</dbReference>
<evidence type="ECO:0000256" key="1">
    <source>
        <dbReference type="SAM" id="MobiDB-lite"/>
    </source>
</evidence>
<name>A0ABY5YRC8_9MICC</name>
<feature type="transmembrane region" description="Helical" evidence="2">
    <location>
        <begin position="116"/>
        <end position="137"/>
    </location>
</feature>
<proteinExistence type="predicted"/>
<dbReference type="InterPro" id="IPR021517">
    <property type="entry name" value="DUF3180"/>
</dbReference>
<keyword evidence="2" id="KW-0472">Membrane</keyword>
<reference evidence="3" key="1">
    <citation type="submission" date="2022-09" db="EMBL/GenBank/DDBJ databases">
        <title>Novel species in genus Arthrobacter.</title>
        <authorList>
            <person name="Liu Y."/>
        </authorList>
    </citation>
    <scope>NUCLEOTIDE SEQUENCE</scope>
    <source>
        <strain evidence="3">Zg-Y815</strain>
    </source>
</reference>
<feature type="region of interest" description="Disordered" evidence="1">
    <location>
        <begin position="144"/>
        <end position="166"/>
    </location>
</feature>
<dbReference type="RefSeq" id="WP_255791397.1">
    <property type="nucleotide sequence ID" value="NZ_CP104275.1"/>
</dbReference>
<protein>
    <submittedName>
        <fullName evidence="3">DUF3180 domain-containing protein</fullName>
    </submittedName>
</protein>
<evidence type="ECO:0000313" key="3">
    <source>
        <dbReference type="EMBL" id="UWX97223.1"/>
    </source>
</evidence>
<keyword evidence="4" id="KW-1185">Reference proteome</keyword>
<keyword evidence="2" id="KW-1133">Transmembrane helix</keyword>
<accession>A0ABY5YRC8</accession>
<keyword evidence="2" id="KW-0812">Transmembrane</keyword>
<evidence type="ECO:0000256" key="2">
    <source>
        <dbReference type="SAM" id="Phobius"/>
    </source>
</evidence>
<feature type="transmembrane region" description="Helical" evidence="2">
    <location>
        <begin position="75"/>
        <end position="96"/>
    </location>
</feature>
<gene>
    <name evidence="3" type="ORF">N2K95_00470</name>
</gene>
<feature type="compositionally biased region" description="Gly residues" evidence="1">
    <location>
        <begin position="151"/>
        <end position="166"/>
    </location>
</feature>
<evidence type="ECO:0000313" key="4">
    <source>
        <dbReference type="Proteomes" id="UP001059859"/>
    </source>
</evidence>
<sequence length="166" mass="17276">MSTIRYRWLAVIGLAAGLVGWAANSFLTANGYPAPVLSPVALVAIILVTGATLFLGLRVRSWRNGRRDRELDPIAAARTVVLAQALAYAGALLLGWHAAVFLTQLPLWSLRPGHPATWSSLAVSAGGILMIAAGLTVERFCKLPPEDKDGTGPGSGDGAGDGGEYA</sequence>
<dbReference type="Pfam" id="PF11377">
    <property type="entry name" value="DUF3180"/>
    <property type="match status" value="1"/>
</dbReference>
<dbReference type="EMBL" id="CP104275">
    <property type="protein sequence ID" value="UWX97223.1"/>
    <property type="molecule type" value="Genomic_DNA"/>
</dbReference>
<organism evidence="3 4">
    <name type="scientific">Arthrobacter zhaoxinii</name>
    <dbReference type="NCBI Taxonomy" id="2964616"/>
    <lineage>
        <taxon>Bacteria</taxon>
        <taxon>Bacillati</taxon>
        <taxon>Actinomycetota</taxon>
        <taxon>Actinomycetes</taxon>
        <taxon>Micrococcales</taxon>
        <taxon>Micrococcaceae</taxon>
        <taxon>Arthrobacter</taxon>
    </lineage>
</organism>